<dbReference type="Pfam" id="PF19650">
    <property type="entry name" value="DUF6153"/>
    <property type="match status" value="1"/>
</dbReference>
<dbReference type="EMBL" id="CP050124">
    <property type="protein sequence ID" value="QIP43514.1"/>
    <property type="molecule type" value="Genomic_DNA"/>
</dbReference>
<evidence type="ECO:0000313" key="1">
    <source>
        <dbReference type="EMBL" id="QIP43514.1"/>
    </source>
</evidence>
<dbReference type="AlphaFoldDB" id="A0A6G9D2Y7"/>
<sequence length="123" mass="12865">MLIALTVFGVLLMHSVTPMSRSVTGSMSTSMSDGHASAAAPSHTDAVVSVMTGEHGCPSAHQMMHPCVGTTASWPALTVPAASAAIDLVPTSVNRIIGRADSTLERAPPWTLWELDRSVTLRV</sequence>
<accession>A0A6G9D2Y7</accession>
<dbReference type="InterPro" id="IPR046151">
    <property type="entry name" value="DUF6153"/>
</dbReference>
<proteinExistence type="predicted"/>
<dbReference type="Proteomes" id="UP000502345">
    <property type="component" value="Chromosome"/>
</dbReference>
<organism evidence="1 2">
    <name type="scientific">Rhodococcus erythropolis</name>
    <name type="common">Arthrobacter picolinophilus</name>
    <dbReference type="NCBI Taxonomy" id="1833"/>
    <lineage>
        <taxon>Bacteria</taxon>
        <taxon>Bacillati</taxon>
        <taxon>Actinomycetota</taxon>
        <taxon>Actinomycetes</taxon>
        <taxon>Mycobacteriales</taxon>
        <taxon>Nocardiaceae</taxon>
        <taxon>Rhodococcus</taxon>
        <taxon>Rhodococcus erythropolis group</taxon>
    </lineage>
</organism>
<evidence type="ECO:0000313" key="2">
    <source>
        <dbReference type="Proteomes" id="UP000502345"/>
    </source>
</evidence>
<name>A0A6G9D2Y7_RHOER</name>
<protein>
    <submittedName>
        <fullName evidence="1">Uncharacterized protein</fullName>
    </submittedName>
</protein>
<reference evidence="1 2" key="1">
    <citation type="submission" date="2020-03" db="EMBL/GenBank/DDBJ databases">
        <title>Screen low temperature-resistant strains for efficient degradation of petroleum hydrocarbons under the low temperature.</title>
        <authorList>
            <person name="Wang Y."/>
            <person name="Chen J."/>
        </authorList>
    </citation>
    <scope>NUCLEOTIDE SEQUENCE [LARGE SCALE GENOMIC DNA]</scope>
    <source>
        <strain evidence="1 2">KB1</strain>
    </source>
</reference>
<gene>
    <name evidence="1" type="ORF">G9444_6271</name>
</gene>